<dbReference type="Gene3D" id="3.30.560.10">
    <property type="entry name" value="Glucose Oxidase, domain 3"/>
    <property type="match status" value="1"/>
</dbReference>
<dbReference type="PANTHER" id="PTHR11552:SF147">
    <property type="entry name" value="CHOLINE DEHYDROGENASE, MITOCHONDRIAL"/>
    <property type="match status" value="1"/>
</dbReference>
<organism evidence="7 8">
    <name type="scientific">Pseudomaricurvus hydrocarbonicus</name>
    <dbReference type="NCBI Taxonomy" id="1470433"/>
    <lineage>
        <taxon>Bacteria</taxon>
        <taxon>Pseudomonadati</taxon>
        <taxon>Pseudomonadota</taxon>
        <taxon>Gammaproteobacteria</taxon>
        <taxon>Cellvibrionales</taxon>
        <taxon>Cellvibrionaceae</taxon>
        <taxon>Pseudomaricurvus</taxon>
    </lineage>
</organism>
<dbReference type="SUPFAM" id="SSF54373">
    <property type="entry name" value="FAD-linked reductases, C-terminal domain"/>
    <property type="match status" value="1"/>
</dbReference>
<dbReference type="InterPro" id="IPR012132">
    <property type="entry name" value="GMC_OxRdtase"/>
</dbReference>
<dbReference type="Pfam" id="PF05199">
    <property type="entry name" value="GMC_oxred_C"/>
    <property type="match status" value="1"/>
</dbReference>
<feature type="domain" description="Glucose-methanol-choline oxidoreductase N-terminal" evidence="6">
    <location>
        <begin position="261"/>
        <end position="275"/>
    </location>
</feature>
<reference evidence="7" key="1">
    <citation type="submission" date="2020-03" db="EMBL/GenBank/DDBJ databases">
        <authorList>
            <person name="Guo F."/>
        </authorList>
    </citation>
    <scope>NUCLEOTIDE SEQUENCE</scope>
    <source>
        <strain evidence="7">JCM 30134</strain>
    </source>
</reference>
<dbReference type="SUPFAM" id="SSF51905">
    <property type="entry name" value="FAD/NAD(P)-binding domain"/>
    <property type="match status" value="1"/>
</dbReference>
<sequence length="542" mass="59403">MSTYDYIVVGAGTAGCVLANRLSENGKFQVLLLEAGGKDNYFWIDIPVGYLFTINNPRTDWCFQTEPEAGLNGRSIGYARGKVLGGCSSINAMIYMRGQRSDYDHWASLGNRGWGWDDVLPVFKKSESYQHGANQFHGADGELRVEERRVNWEILDAWRDAAEECGIPKVEEFNRGDNFGNAYFQMNQRSGKRWSAAKAFLEPAKSRDNLTIKTGVMVKSLEFDSAESADSGLRATGVKVRLKGGEVVSFKARREVILSAGAVASPQILQLSGVGNGKHLAEHHIALRHHLPGVGENLQDHLQIRSVYKVSNTVTLNQRVNSLMGKAAMGLEYLLFKRGPLTMPPSQLGAFAKSDPSQPSANMEWHVQPLSLDKFGEPLHTFNAITPAVCNLRPTSRGHIRLRTGQLGTPPVITLNYLSTEADRQVALAGLKMTRQIMSAKALQPFSPVEWLPGDESQSDEALLQKAGDLGTTIFHPVGTCKMGRDEMAVVDERLSVHGIAGLRVVDASIMPTITSGNTNAPTVMIAEQGARFILEDAQRNP</sequence>
<comment type="cofactor">
    <cofactor evidence="1 5">
        <name>FAD</name>
        <dbReference type="ChEBI" id="CHEBI:57692"/>
    </cofactor>
</comment>
<dbReference type="EMBL" id="JAAONZ010000002">
    <property type="protein sequence ID" value="NHO64491.1"/>
    <property type="molecule type" value="Genomic_DNA"/>
</dbReference>
<dbReference type="Proteomes" id="UP000787472">
    <property type="component" value="Unassembled WGS sequence"/>
</dbReference>
<comment type="similarity">
    <text evidence="2">Belongs to the GMC oxidoreductase family.</text>
</comment>
<keyword evidence="3" id="KW-0285">Flavoprotein</keyword>
<evidence type="ECO:0000313" key="7">
    <source>
        <dbReference type="EMBL" id="NHO64491.1"/>
    </source>
</evidence>
<evidence type="ECO:0000259" key="6">
    <source>
        <dbReference type="PROSITE" id="PS00624"/>
    </source>
</evidence>
<evidence type="ECO:0000256" key="3">
    <source>
        <dbReference type="ARBA" id="ARBA00022630"/>
    </source>
</evidence>
<dbReference type="GO" id="GO:0016614">
    <property type="term" value="F:oxidoreductase activity, acting on CH-OH group of donors"/>
    <property type="evidence" value="ECO:0007669"/>
    <property type="project" value="InterPro"/>
</dbReference>
<comment type="caution">
    <text evidence="7">The sequence shown here is derived from an EMBL/GenBank/DDBJ whole genome shotgun (WGS) entry which is preliminary data.</text>
</comment>
<keyword evidence="8" id="KW-1185">Reference proteome</keyword>
<dbReference type="PIRSF" id="PIRSF000137">
    <property type="entry name" value="Alcohol_oxidase"/>
    <property type="match status" value="1"/>
</dbReference>
<accession>A0A9E5MGC7</accession>
<feature type="binding site" evidence="5">
    <location>
        <position position="83"/>
    </location>
    <ligand>
        <name>FAD</name>
        <dbReference type="ChEBI" id="CHEBI:57692"/>
    </ligand>
</feature>
<name>A0A9E5MGC7_9GAMM</name>
<evidence type="ECO:0000256" key="5">
    <source>
        <dbReference type="PIRSR" id="PIRSR000137-2"/>
    </source>
</evidence>
<feature type="binding site" evidence="5">
    <location>
        <position position="218"/>
    </location>
    <ligand>
        <name>FAD</name>
        <dbReference type="ChEBI" id="CHEBI:57692"/>
    </ligand>
</feature>
<dbReference type="InterPro" id="IPR007867">
    <property type="entry name" value="GMC_OxRtase_C"/>
</dbReference>
<dbReference type="Pfam" id="PF00732">
    <property type="entry name" value="GMC_oxred_N"/>
    <property type="match status" value="1"/>
</dbReference>
<dbReference type="AlphaFoldDB" id="A0A9E5MGC7"/>
<dbReference type="InterPro" id="IPR036188">
    <property type="entry name" value="FAD/NAD-bd_sf"/>
</dbReference>
<dbReference type="GO" id="GO:0050660">
    <property type="term" value="F:flavin adenine dinucleotide binding"/>
    <property type="evidence" value="ECO:0007669"/>
    <property type="project" value="InterPro"/>
</dbReference>
<gene>
    <name evidence="7" type="ORF">G8770_02890</name>
</gene>
<keyword evidence="4 5" id="KW-0274">FAD</keyword>
<evidence type="ECO:0000256" key="2">
    <source>
        <dbReference type="ARBA" id="ARBA00010790"/>
    </source>
</evidence>
<dbReference type="Gene3D" id="3.50.50.60">
    <property type="entry name" value="FAD/NAD(P)-binding domain"/>
    <property type="match status" value="1"/>
</dbReference>
<evidence type="ECO:0000256" key="1">
    <source>
        <dbReference type="ARBA" id="ARBA00001974"/>
    </source>
</evidence>
<evidence type="ECO:0000313" key="8">
    <source>
        <dbReference type="Proteomes" id="UP000787472"/>
    </source>
</evidence>
<dbReference type="InterPro" id="IPR000172">
    <property type="entry name" value="GMC_OxRdtase_N"/>
</dbReference>
<dbReference type="PROSITE" id="PS00624">
    <property type="entry name" value="GMC_OXRED_2"/>
    <property type="match status" value="1"/>
</dbReference>
<dbReference type="PANTHER" id="PTHR11552">
    <property type="entry name" value="GLUCOSE-METHANOL-CHOLINE GMC OXIDOREDUCTASE"/>
    <property type="match status" value="1"/>
</dbReference>
<proteinExistence type="inferred from homology"/>
<protein>
    <submittedName>
        <fullName evidence="7">Choline dehydrogenase</fullName>
    </submittedName>
</protein>
<evidence type="ECO:0000256" key="4">
    <source>
        <dbReference type="ARBA" id="ARBA00022827"/>
    </source>
</evidence>